<name>A0A840RS15_9BURK</name>
<dbReference type="AlphaFoldDB" id="A0A840RS15"/>
<keyword evidence="3 5" id="KW-0732">Signal</keyword>
<reference evidence="8 9" key="1">
    <citation type="submission" date="2020-08" db="EMBL/GenBank/DDBJ databases">
        <title>Genomic Encyclopedia of Type Strains, Phase IV (KMG-IV): sequencing the most valuable type-strain genomes for metagenomic binning, comparative biology and taxonomic classification.</title>
        <authorList>
            <person name="Goeker M."/>
        </authorList>
    </citation>
    <scope>NUCLEOTIDE SEQUENCE [LARGE SCALE GENOMIC DNA]</scope>
    <source>
        <strain evidence="8 9">DSM 23240</strain>
    </source>
</reference>
<evidence type="ECO:0000256" key="5">
    <source>
        <dbReference type="SAM" id="SignalP"/>
    </source>
</evidence>
<keyword evidence="9" id="KW-1185">Reference proteome</keyword>
<evidence type="ECO:0000256" key="4">
    <source>
        <dbReference type="ARBA" id="ARBA00022764"/>
    </source>
</evidence>
<gene>
    <name evidence="8" type="ORF">HNR39_001197</name>
</gene>
<evidence type="ECO:0000256" key="2">
    <source>
        <dbReference type="ARBA" id="ARBA00008150"/>
    </source>
</evidence>
<comment type="caution">
    <text evidence="8">The sequence shown here is derived from an EMBL/GenBank/DDBJ whole genome shotgun (WGS) entry which is preliminary data.</text>
</comment>
<feature type="signal peptide" evidence="5">
    <location>
        <begin position="1"/>
        <end position="24"/>
    </location>
</feature>
<dbReference type="Pfam" id="PF17188">
    <property type="entry name" value="MucB_RseB_C"/>
    <property type="match status" value="1"/>
</dbReference>
<feature type="domain" description="MucB/RseB N-terminal" evidence="6">
    <location>
        <begin position="38"/>
        <end position="206"/>
    </location>
</feature>
<dbReference type="Pfam" id="PF03888">
    <property type="entry name" value="MucB_RseB"/>
    <property type="match status" value="1"/>
</dbReference>
<proteinExistence type="inferred from homology"/>
<feature type="chain" id="PRO_5032282282" evidence="5">
    <location>
        <begin position="25"/>
        <end position="338"/>
    </location>
</feature>
<feature type="domain" description="MucB/RseB C-terminal" evidence="7">
    <location>
        <begin position="232"/>
        <end position="334"/>
    </location>
</feature>
<evidence type="ECO:0000256" key="1">
    <source>
        <dbReference type="ARBA" id="ARBA00004418"/>
    </source>
</evidence>
<evidence type="ECO:0000313" key="8">
    <source>
        <dbReference type="EMBL" id="MBB5199370.1"/>
    </source>
</evidence>
<dbReference type="RefSeq" id="WP_168055066.1">
    <property type="nucleotide sequence ID" value="NZ_JAAOZT010000006.1"/>
</dbReference>
<dbReference type="Gene3D" id="2.50.20.10">
    <property type="entry name" value="Lipoprotein localisation LolA/LolB/LppX"/>
    <property type="match status" value="1"/>
</dbReference>
<evidence type="ECO:0000259" key="7">
    <source>
        <dbReference type="Pfam" id="PF17188"/>
    </source>
</evidence>
<dbReference type="InterPro" id="IPR033434">
    <property type="entry name" value="MucB/RseB_N"/>
</dbReference>
<dbReference type="EMBL" id="JACHHQ010000002">
    <property type="protein sequence ID" value="MBB5199370.1"/>
    <property type="molecule type" value="Genomic_DNA"/>
</dbReference>
<evidence type="ECO:0000259" key="6">
    <source>
        <dbReference type="Pfam" id="PF03888"/>
    </source>
</evidence>
<dbReference type="PANTHER" id="PTHR38782:SF1">
    <property type="entry name" value="SIGMA-E FACTOR REGULATORY PROTEIN RSEB"/>
    <property type="match status" value="1"/>
</dbReference>
<dbReference type="InterPro" id="IPR005588">
    <property type="entry name" value="MucB_RseB"/>
</dbReference>
<evidence type="ECO:0000256" key="3">
    <source>
        <dbReference type="ARBA" id="ARBA00022729"/>
    </source>
</evidence>
<accession>A0A840RS15</accession>
<dbReference type="GO" id="GO:0042597">
    <property type="term" value="C:periplasmic space"/>
    <property type="evidence" value="ECO:0007669"/>
    <property type="project" value="UniProtKB-SubCell"/>
</dbReference>
<dbReference type="PIRSF" id="PIRSF005427">
    <property type="entry name" value="RseB"/>
    <property type="match status" value="1"/>
</dbReference>
<dbReference type="PANTHER" id="PTHR38782">
    <property type="match status" value="1"/>
</dbReference>
<evidence type="ECO:0000313" key="9">
    <source>
        <dbReference type="Proteomes" id="UP000571084"/>
    </source>
</evidence>
<dbReference type="InterPro" id="IPR033436">
    <property type="entry name" value="MucB/RseB_C"/>
</dbReference>
<comment type="similarity">
    <text evidence="2">Belongs to the RseB family.</text>
</comment>
<dbReference type="Gene3D" id="3.30.200.100">
    <property type="entry name" value="MucB/RseB, C-terminal domain"/>
    <property type="match status" value="1"/>
</dbReference>
<sequence length="338" mass="37476">MRQTKVLFRFLVVVSAFLALSAQAEGLAVEKVEGNREAQTLLKRIQSAAQKLNYSGTFVYQQANQMRTSRITHLLEGHNEIEKLEVLDGKQREYIRHNEDVTCFIPETKTLLVEKRVTQDVFPAILASIPSDLTAYYNVKLGEVGRVAGHDCQAVLLEPKDKMRYGYKLWAEKKSGLLLRAQTLNTQNEIVEQISFTEITIGNISAGRIKSSFGNTSSWHVEHTAMSPANLNEWSVSGMPPGFKKIRELKRIVSDALAPNAGGPPNRREVSQIVFSDGLAAISVFIEPGTLSRTEGAMQQGALNIVGKRQGDFWLTIVGEVPAVAIRQVANSIELKNK</sequence>
<organism evidence="8 9">
    <name type="scientific">Glaciimonas immobilis</name>
    <dbReference type="NCBI Taxonomy" id="728004"/>
    <lineage>
        <taxon>Bacteria</taxon>
        <taxon>Pseudomonadati</taxon>
        <taxon>Pseudomonadota</taxon>
        <taxon>Betaproteobacteria</taxon>
        <taxon>Burkholderiales</taxon>
        <taxon>Oxalobacteraceae</taxon>
        <taxon>Glaciimonas</taxon>
    </lineage>
</organism>
<dbReference type="CDD" id="cd16327">
    <property type="entry name" value="RseB"/>
    <property type="match status" value="1"/>
</dbReference>
<keyword evidence="4" id="KW-0574">Periplasm</keyword>
<dbReference type="InterPro" id="IPR038484">
    <property type="entry name" value="MucB/RseB_C_sf"/>
</dbReference>
<protein>
    <submittedName>
        <fullName evidence="8">Sigma-E factor negative regulatory protein RseB</fullName>
    </submittedName>
</protein>
<comment type="subcellular location">
    <subcellularLocation>
        <location evidence="1">Periplasm</location>
    </subcellularLocation>
</comment>
<dbReference type="Proteomes" id="UP000571084">
    <property type="component" value="Unassembled WGS sequence"/>
</dbReference>